<comment type="similarity">
    <text evidence="4 7">Belongs to the glucosamine/galactosamine-6-phosphate isomerase family. 6-phosphogluconolactonase subfamily.</text>
</comment>
<protein>
    <recommendedName>
        <fullName evidence="6 7">6-phosphogluconolactonase</fullName>
        <shortName evidence="7">6PGL</shortName>
        <ecNumber evidence="5 7">3.1.1.31</ecNumber>
    </recommendedName>
</protein>
<dbReference type="GO" id="GO:0005975">
    <property type="term" value="P:carbohydrate metabolic process"/>
    <property type="evidence" value="ECO:0007669"/>
    <property type="project" value="UniProtKB-UniRule"/>
</dbReference>
<comment type="catalytic activity">
    <reaction evidence="1 7">
        <text>6-phospho-D-glucono-1,5-lactone + H2O = 6-phospho-D-gluconate + H(+)</text>
        <dbReference type="Rhea" id="RHEA:12556"/>
        <dbReference type="ChEBI" id="CHEBI:15377"/>
        <dbReference type="ChEBI" id="CHEBI:15378"/>
        <dbReference type="ChEBI" id="CHEBI:57955"/>
        <dbReference type="ChEBI" id="CHEBI:58759"/>
        <dbReference type="EC" id="3.1.1.31"/>
    </reaction>
</comment>
<dbReference type="EC" id="3.1.1.31" evidence="5 7"/>
<dbReference type="RefSeq" id="WP_111447224.1">
    <property type="nucleotide sequence ID" value="NZ_QKZK01000061.1"/>
</dbReference>
<evidence type="ECO:0000259" key="8">
    <source>
        <dbReference type="Pfam" id="PF01182"/>
    </source>
</evidence>
<dbReference type="InterPro" id="IPR006148">
    <property type="entry name" value="Glc/Gal-6P_isomerase"/>
</dbReference>
<dbReference type="Proteomes" id="UP000249239">
    <property type="component" value="Unassembled WGS sequence"/>
</dbReference>
<dbReference type="OrthoDB" id="9810967at2"/>
<gene>
    <name evidence="7" type="primary">pgl</name>
    <name evidence="9" type="ORF">LX69_03459</name>
</gene>
<sequence length="236" mass="26820">MFHYQIFDTKADLAHAFAQKLINLTAQQDKVTLALSGGSTPQAIFDVLAQTYVDKIEWKKLTFFWVDERCVAPTHPDSNYGMTHRHLFSKLPIETHQIFRVKGELKPEEALIDYEALLNKEVKMLNGLPCFDLTILGMGDDGHTASIFPHEIDLWHSPQLCTIGHHPQSGQARVTLTGRVINHSREIIFMVTGASKTDKVYELFTHAPQVKQYPASLVDVNKSLWWLDKEAARQLP</sequence>
<evidence type="ECO:0000256" key="2">
    <source>
        <dbReference type="ARBA" id="ARBA00002681"/>
    </source>
</evidence>
<feature type="domain" description="Glucosamine/galactosamine-6-phosphate isomerase" evidence="8">
    <location>
        <begin position="11"/>
        <end position="225"/>
    </location>
</feature>
<evidence type="ECO:0000256" key="1">
    <source>
        <dbReference type="ARBA" id="ARBA00000832"/>
    </source>
</evidence>
<dbReference type="InterPro" id="IPR005900">
    <property type="entry name" value="6-phosphogluconolactonase_DevB"/>
</dbReference>
<evidence type="ECO:0000256" key="5">
    <source>
        <dbReference type="ARBA" id="ARBA00013198"/>
    </source>
</evidence>
<keyword evidence="10" id="KW-1185">Reference proteome</keyword>
<dbReference type="Gene3D" id="3.40.50.1360">
    <property type="match status" value="1"/>
</dbReference>
<dbReference type="SUPFAM" id="SSF100950">
    <property type="entry name" value="NagB/RpiA/CoA transferase-like"/>
    <property type="match status" value="1"/>
</dbReference>
<dbReference type="PANTHER" id="PTHR11054:SF0">
    <property type="entry name" value="6-PHOSPHOGLUCONOLACTONASE"/>
    <property type="match status" value="1"/>
</dbReference>
<dbReference type="GO" id="GO:0017057">
    <property type="term" value="F:6-phosphogluconolactonase activity"/>
    <property type="evidence" value="ECO:0007669"/>
    <property type="project" value="UniProtKB-UniRule"/>
</dbReference>
<evidence type="ECO:0000256" key="6">
    <source>
        <dbReference type="ARBA" id="ARBA00020337"/>
    </source>
</evidence>
<dbReference type="NCBIfam" id="TIGR01198">
    <property type="entry name" value="pgl"/>
    <property type="match status" value="1"/>
</dbReference>
<keyword evidence="7" id="KW-0378">Hydrolase</keyword>
<dbReference type="CDD" id="cd01400">
    <property type="entry name" value="6PGL"/>
    <property type="match status" value="1"/>
</dbReference>
<organism evidence="9 10">
    <name type="scientific">Breznakibacter xylanolyticus</name>
    <dbReference type="NCBI Taxonomy" id="990"/>
    <lineage>
        <taxon>Bacteria</taxon>
        <taxon>Pseudomonadati</taxon>
        <taxon>Bacteroidota</taxon>
        <taxon>Bacteroidia</taxon>
        <taxon>Marinilabiliales</taxon>
        <taxon>Marinilabiliaceae</taxon>
        <taxon>Breznakibacter</taxon>
    </lineage>
</organism>
<dbReference type="Pfam" id="PF01182">
    <property type="entry name" value="Glucosamine_iso"/>
    <property type="match status" value="1"/>
</dbReference>
<evidence type="ECO:0000313" key="9">
    <source>
        <dbReference type="EMBL" id="PZX10108.1"/>
    </source>
</evidence>
<comment type="pathway">
    <text evidence="3 7">Carbohydrate degradation; pentose phosphate pathway; D-ribulose 5-phosphate from D-glucose 6-phosphate (oxidative stage): step 2/3.</text>
</comment>
<dbReference type="UniPathway" id="UPA00115">
    <property type="reaction ID" value="UER00409"/>
</dbReference>
<dbReference type="PANTHER" id="PTHR11054">
    <property type="entry name" value="6-PHOSPHOGLUCONOLACTONASE"/>
    <property type="match status" value="1"/>
</dbReference>
<reference evidence="9 10" key="1">
    <citation type="submission" date="2018-06" db="EMBL/GenBank/DDBJ databases">
        <title>Genomic Encyclopedia of Archaeal and Bacterial Type Strains, Phase II (KMG-II): from individual species to whole genera.</title>
        <authorList>
            <person name="Goeker M."/>
        </authorList>
    </citation>
    <scope>NUCLEOTIDE SEQUENCE [LARGE SCALE GENOMIC DNA]</scope>
    <source>
        <strain evidence="9 10">DSM 6779</strain>
    </source>
</reference>
<dbReference type="GO" id="GO:0006098">
    <property type="term" value="P:pentose-phosphate shunt"/>
    <property type="evidence" value="ECO:0007669"/>
    <property type="project" value="UniProtKB-UniPathway"/>
</dbReference>
<evidence type="ECO:0000256" key="3">
    <source>
        <dbReference type="ARBA" id="ARBA00004961"/>
    </source>
</evidence>
<dbReference type="InterPro" id="IPR039104">
    <property type="entry name" value="6PGL"/>
</dbReference>
<name>A0A2W7MQH0_9BACT</name>
<dbReference type="EMBL" id="QKZK01000061">
    <property type="protein sequence ID" value="PZX10108.1"/>
    <property type="molecule type" value="Genomic_DNA"/>
</dbReference>
<dbReference type="InterPro" id="IPR037171">
    <property type="entry name" value="NagB/RpiA_transferase-like"/>
</dbReference>
<proteinExistence type="inferred from homology"/>
<comment type="function">
    <text evidence="2 7">Hydrolysis of 6-phosphogluconolactone to 6-phosphogluconate.</text>
</comment>
<comment type="caution">
    <text evidence="9">The sequence shown here is derived from an EMBL/GenBank/DDBJ whole genome shotgun (WGS) entry which is preliminary data.</text>
</comment>
<evidence type="ECO:0000256" key="7">
    <source>
        <dbReference type="RuleBase" id="RU365095"/>
    </source>
</evidence>
<evidence type="ECO:0000313" key="10">
    <source>
        <dbReference type="Proteomes" id="UP000249239"/>
    </source>
</evidence>
<evidence type="ECO:0000256" key="4">
    <source>
        <dbReference type="ARBA" id="ARBA00010662"/>
    </source>
</evidence>
<accession>A0A2W7MQH0</accession>
<dbReference type="AlphaFoldDB" id="A0A2W7MQH0"/>